<dbReference type="GO" id="GO:0006637">
    <property type="term" value="P:acyl-CoA metabolic process"/>
    <property type="evidence" value="ECO:0007669"/>
    <property type="project" value="InterPro"/>
</dbReference>
<gene>
    <name evidence="11" type="ORF">D6T69_01420</name>
</gene>
<accession>A0A3S8R3E3</accession>
<evidence type="ECO:0000256" key="2">
    <source>
        <dbReference type="ARBA" id="ARBA00011881"/>
    </source>
</evidence>
<sequence>MKNTQELLNILTLDDLGEGNFNGVSRDIGSPNVFGGQVLAQALNAAYRTTPKERILHSLHSYFLEAGNLELSITYNVQTIRDGGSFSTRRVTAHQKDKTIFILSCSFHKKEEGYEHQMPIKKDLKQPEELLSWTDMLDQFGAFLPKKMKDFLSIERPIDFKPVQIVNPLDRKDLPPVVDVWFKLKGEASDLPLGIKQQILTYISDYNILTACLNPNASVANFGNTQMASLDHSMWFYRDFDFNDWMLFSVESPNTNGARGFACGNIYTRDGKLIASVAQEGLMRPMKKKK</sequence>
<dbReference type="InterPro" id="IPR042171">
    <property type="entry name" value="Acyl-CoA_hotdog"/>
</dbReference>
<dbReference type="Pfam" id="PF13622">
    <property type="entry name" value="4HBT_3"/>
    <property type="match status" value="1"/>
</dbReference>
<evidence type="ECO:0000256" key="3">
    <source>
        <dbReference type="ARBA" id="ARBA00022801"/>
    </source>
</evidence>
<evidence type="ECO:0000256" key="1">
    <source>
        <dbReference type="ARBA" id="ARBA00006538"/>
    </source>
</evidence>
<dbReference type="RefSeq" id="WP_125066107.1">
    <property type="nucleotide sequence ID" value="NZ_CP032548.1"/>
</dbReference>
<evidence type="ECO:0000256" key="5">
    <source>
        <dbReference type="ARBA" id="ARBA00038894"/>
    </source>
</evidence>
<evidence type="ECO:0000256" key="8">
    <source>
        <dbReference type="ARBA" id="ARBA00079653"/>
    </source>
</evidence>
<evidence type="ECO:0000256" key="6">
    <source>
        <dbReference type="ARBA" id="ARBA00050943"/>
    </source>
</evidence>
<evidence type="ECO:0000259" key="9">
    <source>
        <dbReference type="Pfam" id="PF02551"/>
    </source>
</evidence>
<comment type="catalytic activity">
    <reaction evidence="6">
        <text>a fatty acyl-CoA + H2O = a fatty acid + CoA + H(+)</text>
        <dbReference type="Rhea" id="RHEA:16781"/>
        <dbReference type="ChEBI" id="CHEBI:15377"/>
        <dbReference type="ChEBI" id="CHEBI:15378"/>
        <dbReference type="ChEBI" id="CHEBI:28868"/>
        <dbReference type="ChEBI" id="CHEBI:57287"/>
        <dbReference type="ChEBI" id="CHEBI:77636"/>
        <dbReference type="EC" id="3.1.2.20"/>
    </reaction>
    <physiologicalReaction direction="left-to-right" evidence="6">
        <dbReference type="Rhea" id="RHEA:16782"/>
    </physiologicalReaction>
</comment>
<proteinExistence type="inferred from homology"/>
<evidence type="ECO:0000259" key="10">
    <source>
        <dbReference type="Pfam" id="PF13622"/>
    </source>
</evidence>
<evidence type="ECO:0000313" key="11">
    <source>
        <dbReference type="EMBL" id="AZJ34257.1"/>
    </source>
</evidence>
<dbReference type="Pfam" id="PF02551">
    <property type="entry name" value="Acyl_CoA_thio"/>
    <property type="match status" value="1"/>
</dbReference>
<dbReference type="EMBL" id="CP032548">
    <property type="protein sequence ID" value="AZJ34257.1"/>
    <property type="molecule type" value="Genomic_DNA"/>
</dbReference>
<dbReference type="PANTHER" id="PTHR11066:SF34">
    <property type="entry name" value="ACYL-COENZYME A THIOESTERASE 8"/>
    <property type="match status" value="1"/>
</dbReference>
<reference evidence="11 12" key="1">
    <citation type="submission" date="2018-09" db="EMBL/GenBank/DDBJ databases">
        <title>Insights into the microbiota of Asian seabass (Lates calcarifer) with tenacibaculosis symptoms and description of sp. nov. Tenacibaculum singaporense.</title>
        <authorList>
            <person name="Miyake S."/>
            <person name="Soh M."/>
            <person name="Azman M.N."/>
            <person name="Ngoh S.Y."/>
            <person name="Orban L."/>
        </authorList>
    </citation>
    <scope>NUCLEOTIDE SEQUENCE [LARGE SCALE GENOMIC DNA]</scope>
    <source>
        <strain evidence="11 12">DSM 106434</strain>
    </source>
</reference>
<feature type="domain" description="Acyl-CoA thioesterase-like N-terminal HotDog" evidence="10">
    <location>
        <begin position="32"/>
        <end position="108"/>
    </location>
</feature>
<dbReference type="Gene3D" id="2.40.160.210">
    <property type="entry name" value="Acyl-CoA thioesterase, double hotdog domain"/>
    <property type="match status" value="1"/>
</dbReference>
<evidence type="ECO:0000256" key="7">
    <source>
        <dbReference type="ARBA" id="ARBA00071120"/>
    </source>
</evidence>
<dbReference type="CDD" id="cd03444">
    <property type="entry name" value="Thioesterase_II_repeat1"/>
    <property type="match status" value="1"/>
</dbReference>
<feature type="domain" description="Acyl-CoA thioesterase 2 C-terminal" evidence="9">
    <location>
        <begin position="154"/>
        <end position="282"/>
    </location>
</feature>
<dbReference type="EC" id="3.1.2.20" evidence="5"/>
<comment type="similarity">
    <text evidence="1">Belongs to the C/M/P thioester hydrolase family.</text>
</comment>
<evidence type="ECO:0000313" key="12">
    <source>
        <dbReference type="Proteomes" id="UP000274593"/>
    </source>
</evidence>
<organism evidence="11 12">
    <name type="scientific">Tenacibaculum singaporense</name>
    <dbReference type="NCBI Taxonomy" id="2358479"/>
    <lineage>
        <taxon>Bacteria</taxon>
        <taxon>Pseudomonadati</taxon>
        <taxon>Bacteroidota</taxon>
        <taxon>Flavobacteriia</taxon>
        <taxon>Flavobacteriales</taxon>
        <taxon>Flavobacteriaceae</taxon>
        <taxon>Tenacibaculum</taxon>
    </lineage>
</organism>
<dbReference type="GO" id="GO:0047617">
    <property type="term" value="F:fatty acyl-CoA hydrolase activity"/>
    <property type="evidence" value="ECO:0007669"/>
    <property type="project" value="UniProtKB-EC"/>
</dbReference>
<dbReference type="InterPro" id="IPR049449">
    <property type="entry name" value="TesB_ACOT8-like_N"/>
</dbReference>
<dbReference type="InterPro" id="IPR003703">
    <property type="entry name" value="Acyl_CoA_thio"/>
</dbReference>
<keyword evidence="4" id="KW-0443">Lipid metabolism</keyword>
<dbReference type="AlphaFoldDB" id="A0A3S8R3E3"/>
<dbReference type="KEGG" id="tsig:D6T69_01420"/>
<protein>
    <recommendedName>
        <fullName evidence="7">Acyl-CoA thioesterase 2</fullName>
        <ecNumber evidence="5">3.1.2.20</ecNumber>
    </recommendedName>
    <alternativeName>
        <fullName evidence="8">Thioesterase II</fullName>
    </alternativeName>
</protein>
<dbReference type="InterPro" id="IPR025652">
    <property type="entry name" value="TesB_C"/>
</dbReference>
<dbReference type="Proteomes" id="UP000274593">
    <property type="component" value="Chromosome"/>
</dbReference>
<dbReference type="SUPFAM" id="SSF54637">
    <property type="entry name" value="Thioesterase/thiol ester dehydrase-isomerase"/>
    <property type="match status" value="2"/>
</dbReference>
<dbReference type="FunFam" id="2.40.160.210:FF:000001">
    <property type="entry name" value="Acyl-CoA thioesterase II"/>
    <property type="match status" value="1"/>
</dbReference>
<name>A0A3S8R3E3_9FLAO</name>
<comment type="subunit">
    <text evidence="2">Homotetramer.</text>
</comment>
<dbReference type="GO" id="GO:0009062">
    <property type="term" value="P:fatty acid catabolic process"/>
    <property type="evidence" value="ECO:0007669"/>
    <property type="project" value="TreeGrafter"/>
</dbReference>
<keyword evidence="12" id="KW-1185">Reference proteome</keyword>
<dbReference type="CDD" id="cd03445">
    <property type="entry name" value="Thioesterase_II_repeat2"/>
    <property type="match status" value="1"/>
</dbReference>
<evidence type="ECO:0000256" key="4">
    <source>
        <dbReference type="ARBA" id="ARBA00023098"/>
    </source>
</evidence>
<dbReference type="PANTHER" id="PTHR11066">
    <property type="entry name" value="ACYL-COA THIOESTERASE"/>
    <property type="match status" value="1"/>
</dbReference>
<keyword evidence="3" id="KW-0378">Hydrolase</keyword>
<dbReference type="InterPro" id="IPR029069">
    <property type="entry name" value="HotDog_dom_sf"/>
</dbReference>